<evidence type="ECO:0000256" key="2">
    <source>
        <dbReference type="ARBA" id="ARBA00022989"/>
    </source>
</evidence>
<evidence type="ECO:0000313" key="6">
    <source>
        <dbReference type="EMBL" id="CTQ66956.1"/>
    </source>
</evidence>
<proteinExistence type="predicted"/>
<protein>
    <submittedName>
        <fullName evidence="6">Purine efflux pump PbuE</fullName>
    </submittedName>
</protein>
<sequence length="410" mass="43786">MKPAQQNRTAILTIGLSFVALALAFSARASLGLVIPVLELELDWSRSFTSSAAAVALLVMAVIAPFGGRLVDKKGARAILLVGLGALAIGCFLVAATTDPIVFFLAFSGIAAVGFGLVATHVVSTAVEQEVETNRGLATGFATSGSTGGQFVFVPLLAMLIGTYDWRMAFVALGLGALVVMFCIYLWFPQNTRRTMFSADQKESQSSLGDDLLNILKLPTFQILFWSYFICGYTTSGVIETHFLPYAIFCGFGPVPSASAYGLLSAINLAGMILAGWLSDRMNRPLLLGIIYLIRGFTFIILVNVGTSFETLIFFSILFGLVDYSTVPVTASLVASHIGRSVMGLAFGLISAGHQVGAAVGAYFGGVLYDIYAQYTWVWWSSVCLAVFAGILVFLIKDRPALPSVQEALH</sequence>
<feature type="transmembrane region" description="Helical" evidence="4">
    <location>
        <begin position="78"/>
        <end position="95"/>
    </location>
</feature>
<dbReference type="EMBL" id="CXWC01000002">
    <property type="protein sequence ID" value="CTQ66956.1"/>
    <property type="molecule type" value="Genomic_DNA"/>
</dbReference>
<gene>
    <name evidence="6" type="primary">pbuE</name>
    <name evidence="6" type="ORF">LA5096_01284</name>
</gene>
<feature type="transmembrane region" description="Helical" evidence="4">
    <location>
        <begin position="377"/>
        <end position="396"/>
    </location>
</feature>
<feature type="transmembrane region" description="Helical" evidence="4">
    <location>
        <begin position="48"/>
        <end position="66"/>
    </location>
</feature>
<feature type="domain" description="Major facilitator superfamily (MFS) profile" evidence="5">
    <location>
        <begin position="10"/>
        <end position="401"/>
    </location>
</feature>
<accession>A0A0M6ZXM0</accession>
<evidence type="ECO:0000256" key="3">
    <source>
        <dbReference type="ARBA" id="ARBA00023136"/>
    </source>
</evidence>
<feature type="transmembrane region" description="Helical" evidence="4">
    <location>
        <begin position="260"/>
        <end position="279"/>
    </location>
</feature>
<evidence type="ECO:0000259" key="5">
    <source>
        <dbReference type="PROSITE" id="PS50850"/>
    </source>
</evidence>
<evidence type="ECO:0000256" key="1">
    <source>
        <dbReference type="ARBA" id="ARBA00022692"/>
    </source>
</evidence>
<dbReference type="GO" id="GO:0022857">
    <property type="term" value="F:transmembrane transporter activity"/>
    <property type="evidence" value="ECO:0007669"/>
    <property type="project" value="InterPro"/>
</dbReference>
<organism evidence="6 7">
    <name type="scientific">Roseibium album</name>
    <dbReference type="NCBI Taxonomy" id="311410"/>
    <lineage>
        <taxon>Bacteria</taxon>
        <taxon>Pseudomonadati</taxon>
        <taxon>Pseudomonadota</taxon>
        <taxon>Alphaproteobacteria</taxon>
        <taxon>Hyphomicrobiales</taxon>
        <taxon>Stappiaceae</taxon>
        <taxon>Roseibium</taxon>
    </lineage>
</organism>
<feature type="transmembrane region" description="Helical" evidence="4">
    <location>
        <begin position="101"/>
        <end position="124"/>
    </location>
</feature>
<feature type="transmembrane region" description="Helical" evidence="4">
    <location>
        <begin position="223"/>
        <end position="248"/>
    </location>
</feature>
<dbReference type="PANTHER" id="PTHR11360">
    <property type="entry name" value="MONOCARBOXYLATE TRANSPORTER"/>
    <property type="match status" value="1"/>
</dbReference>
<dbReference type="InterPro" id="IPR020846">
    <property type="entry name" value="MFS_dom"/>
</dbReference>
<dbReference type="OrthoDB" id="146345at2"/>
<dbReference type="PROSITE" id="PS50850">
    <property type="entry name" value="MFS"/>
    <property type="match status" value="1"/>
</dbReference>
<feature type="transmembrane region" description="Helical" evidence="4">
    <location>
        <begin position="286"/>
        <end position="306"/>
    </location>
</feature>
<feature type="transmembrane region" description="Helical" evidence="4">
    <location>
        <begin position="342"/>
        <end position="365"/>
    </location>
</feature>
<keyword evidence="7" id="KW-1185">Reference proteome</keyword>
<dbReference type="Pfam" id="PF07690">
    <property type="entry name" value="MFS_1"/>
    <property type="match status" value="1"/>
</dbReference>
<dbReference type="Proteomes" id="UP000049983">
    <property type="component" value="Unassembled WGS sequence"/>
</dbReference>
<evidence type="ECO:0000256" key="4">
    <source>
        <dbReference type="SAM" id="Phobius"/>
    </source>
</evidence>
<feature type="transmembrane region" description="Helical" evidence="4">
    <location>
        <begin position="136"/>
        <end position="162"/>
    </location>
</feature>
<dbReference type="STRING" id="311410.LA5095_02428"/>
<dbReference type="Gene3D" id="1.20.1250.20">
    <property type="entry name" value="MFS general substrate transporter like domains"/>
    <property type="match status" value="2"/>
</dbReference>
<reference evidence="7" key="1">
    <citation type="submission" date="2015-07" db="EMBL/GenBank/DDBJ databases">
        <authorList>
            <person name="Rodrigo-Torres Lidia"/>
            <person name="Arahal R.David."/>
        </authorList>
    </citation>
    <scope>NUCLEOTIDE SEQUENCE [LARGE SCALE GENOMIC DNA]</scope>
    <source>
        <strain evidence="7">CECT 5096</strain>
    </source>
</reference>
<dbReference type="PANTHER" id="PTHR11360:SF284">
    <property type="entry name" value="EG:103B4.3 PROTEIN-RELATED"/>
    <property type="match status" value="1"/>
</dbReference>
<dbReference type="SUPFAM" id="SSF103473">
    <property type="entry name" value="MFS general substrate transporter"/>
    <property type="match status" value="1"/>
</dbReference>
<keyword evidence="3 4" id="KW-0472">Membrane</keyword>
<dbReference type="CDD" id="cd17355">
    <property type="entry name" value="MFS_YcxA_like"/>
    <property type="match status" value="1"/>
</dbReference>
<evidence type="ECO:0000313" key="7">
    <source>
        <dbReference type="Proteomes" id="UP000049983"/>
    </source>
</evidence>
<dbReference type="RefSeq" id="WP_055115188.1">
    <property type="nucleotide sequence ID" value="NZ_CXWA01000002.1"/>
</dbReference>
<feature type="transmembrane region" description="Helical" evidence="4">
    <location>
        <begin position="312"/>
        <end position="335"/>
    </location>
</feature>
<dbReference type="InterPro" id="IPR011701">
    <property type="entry name" value="MFS"/>
</dbReference>
<keyword evidence="2 4" id="KW-1133">Transmembrane helix</keyword>
<dbReference type="GeneID" id="97668709"/>
<name>A0A0M6ZXM0_9HYPH</name>
<dbReference type="InterPro" id="IPR050327">
    <property type="entry name" value="Proton-linked_MCT"/>
</dbReference>
<dbReference type="AlphaFoldDB" id="A0A0M6ZXM0"/>
<dbReference type="InterPro" id="IPR036259">
    <property type="entry name" value="MFS_trans_sf"/>
</dbReference>
<feature type="transmembrane region" description="Helical" evidence="4">
    <location>
        <begin position="168"/>
        <end position="188"/>
    </location>
</feature>
<keyword evidence="1 4" id="KW-0812">Transmembrane</keyword>